<dbReference type="Proteomes" id="UP001209878">
    <property type="component" value="Unassembled WGS sequence"/>
</dbReference>
<comment type="caution">
    <text evidence="1">The sequence shown here is derived from an EMBL/GenBank/DDBJ whole genome shotgun (WGS) entry which is preliminary data.</text>
</comment>
<dbReference type="AlphaFoldDB" id="A0AAD9PFT9"/>
<evidence type="ECO:0000313" key="1">
    <source>
        <dbReference type="EMBL" id="KAK2193757.1"/>
    </source>
</evidence>
<organism evidence="1 2">
    <name type="scientific">Ridgeia piscesae</name>
    <name type="common">Tubeworm</name>
    <dbReference type="NCBI Taxonomy" id="27915"/>
    <lineage>
        <taxon>Eukaryota</taxon>
        <taxon>Metazoa</taxon>
        <taxon>Spiralia</taxon>
        <taxon>Lophotrochozoa</taxon>
        <taxon>Annelida</taxon>
        <taxon>Polychaeta</taxon>
        <taxon>Sedentaria</taxon>
        <taxon>Canalipalpata</taxon>
        <taxon>Sabellida</taxon>
        <taxon>Siboglinidae</taxon>
        <taxon>Ridgeia</taxon>
    </lineage>
</organism>
<protein>
    <submittedName>
        <fullName evidence="1">Uncharacterized protein</fullName>
    </submittedName>
</protein>
<proteinExistence type="predicted"/>
<dbReference type="EMBL" id="JAODUO010000007">
    <property type="protein sequence ID" value="KAK2193757.1"/>
    <property type="molecule type" value="Genomic_DNA"/>
</dbReference>
<gene>
    <name evidence="1" type="ORF">NP493_7g08008</name>
</gene>
<keyword evidence="2" id="KW-1185">Reference proteome</keyword>
<accession>A0AAD9PFT9</accession>
<sequence>MSLSLHQTPSRTTLLVCLGSSMVTSQMTCSHPMVNFCQTHQRRRQYFTTLVNYGESRRKNPCSTTGRALLTRHMHAQASIHSSLKMYCLR</sequence>
<name>A0AAD9PFT9_RIDPI</name>
<evidence type="ECO:0000313" key="2">
    <source>
        <dbReference type="Proteomes" id="UP001209878"/>
    </source>
</evidence>
<reference evidence="1" key="1">
    <citation type="journal article" date="2023" name="Mol. Biol. Evol.">
        <title>Third-Generation Sequencing Reveals the Adaptive Role of the Epigenome in Three Deep-Sea Polychaetes.</title>
        <authorList>
            <person name="Perez M."/>
            <person name="Aroh O."/>
            <person name="Sun Y."/>
            <person name="Lan Y."/>
            <person name="Juniper S.K."/>
            <person name="Young C.R."/>
            <person name="Angers B."/>
            <person name="Qian P.Y."/>
        </authorList>
    </citation>
    <scope>NUCLEOTIDE SEQUENCE</scope>
    <source>
        <strain evidence="1">R07B-5</strain>
    </source>
</reference>